<organism evidence="2 3">
    <name type="scientific">Cudoniella acicularis</name>
    <dbReference type="NCBI Taxonomy" id="354080"/>
    <lineage>
        <taxon>Eukaryota</taxon>
        <taxon>Fungi</taxon>
        <taxon>Dikarya</taxon>
        <taxon>Ascomycota</taxon>
        <taxon>Pezizomycotina</taxon>
        <taxon>Leotiomycetes</taxon>
        <taxon>Helotiales</taxon>
        <taxon>Tricladiaceae</taxon>
        <taxon>Cudoniella</taxon>
    </lineage>
</organism>
<reference evidence="2 3" key="1">
    <citation type="submission" date="2020-03" db="EMBL/GenBank/DDBJ databases">
        <title>Draft Genome Sequence of Cudoniella acicularis.</title>
        <authorList>
            <person name="Buettner E."/>
            <person name="Kellner H."/>
        </authorList>
    </citation>
    <scope>NUCLEOTIDE SEQUENCE [LARGE SCALE GENOMIC DNA]</scope>
    <source>
        <strain evidence="2 3">DSM 108380</strain>
    </source>
</reference>
<dbReference type="EMBL" id="JAAMPI010000464">
    <property type="protein sequence ID" value="KAF4631233.1"/>
    <property type="molecule type" value="Genomic_DNA"/>
</dbReference>
<comment type="caution">
    <text evidence="2">The sequence shown here is derived from an EMBL/GenBank/DDBJ whole genome shotgun (WGS) entry which is preliminary data.</text>
</comment>
<sequence length="134" mass="14542">MAATNQNHQSTNDKGAANSEIGSNNSVAVHIGSDIQRNDSPSNTHNTTRIQATNATTTKTSTHLTRNALATHEHIQASFWADPAKVTSMREEEYRKIRKAAKSFGVDITATVFDKMVDGPVGKTPMERMTEGEG</sequence>
<proteinExistence type="predicted"/>
<accession>A0A8H4RLE5</accession>
<dbReference type="Proteomes" id="UP000566819">
    <property type="component" value="Unassembled WGS sequence"/>
</dbReference>
<evidence type="ECO:0000313" key="2">
    <source>
        <dbReference type="EMBL" id="KAF4631233.1"/>
    </source>
</evidence>
<gene>
    <name evidence="2" type="ORF">G7Y89_g6903</name>
</gene>
<name>A0A8H4RLE5_9HELO</name>
<protein>
    <submittedName>
        <fullName evidence="2">Uncharacterized protein</fullName>
    </submittedName>
</protein>
<evidence type="ECO:0000256" key="1">
    <source>
        <dbReference type="SAM" id="MobiDB-lite"/>
    </source>
</evidence>
<feature type="compositionally biased region" description="Low complexity" evidence="1">
    <location>
        <begin position="47"/>
        <end position="61"/>
    </location>
</feature>
<feature type="compositionally biased region" description="Polar residues" evidence="1">
    <location>
        <begin position="1"/>
        <end position="13"/>
    </location>
</feature>
<dbReference type="AlphaFoldDB" id="A0A8H4RLE5"/>
<evidence type="ECO:0000313" key="3">
    <source>
        <dbReference type="Proteomes" id="UP000566819"/>
    </source>
</evidence>
<keyword evidence="3" id="KW-1185">Reference proteome</keyword>
<feature type="region of interest" description="Disordered" evidence="1">
    <location>
        <begin position="1"/>
        <end position="61"/>
    </location>
</feature>